<organism evidence="1 2">
    <name type="scientific">Mesorhizobium plurifarium</name>
    <dbReference type="NCBI Taxonomy" id="69974"/>
    <lineage>
        <taxon>Bacteria</taxon>
        <taxon>Pseudomonadati</taxon>
        <taxon>Pseudomonadota</taxon>
        <taxon>Alphaproteobacteria</taxon>
        <taxon>Hyphomicrobiales</taxon>
        <taxon>Phyllobacteriaceae</taxon>
        <taxon>Mesorhizobium</taxon>
    </lineage>
</organism>
<name>A0A090E5B6_MESPL</name>
<proteinExistence type="predicted"/>
<protein>
    <submittedName>
        <fullName evidence="1">Uncharacterized protein</fullName>
    </submittedName>
</protein>
<evidence type="ECO:0000313" key="2">
    <source>
        <dbReference type="Proteomes" id="UP000045285"/>
    </source>
</evidence>
<dbReference type="EMBL" id="CCMZ01000033">
    <property type="protein sequence ID" value="CDX22138.1"/>
    <property type="molecule type" value="Genomic_DNA"/>
</dbReference>
<dbReference type="AlphaFoldDB" id="A0A090E5B6"/>
<gene>
    <name evidence="1" type="ORF">MPL3356_390165</name>
</gene>
<keyword evidence="2" id="KW-1185">Reference proteome</keyword>
<sequence>MTRLSELGPFEPHLNGKICERESEYFYRCPRCGQMVDERDARQVVWHSFLEHERLIIDGNAPHMP</sequence>
<reference evidence="2" key="1">
    <citation type="submission" date="2014-08" db="EMBL/GenBank/DDBJ databases">
        <authorList>
            <person name="Moulin L."/>
        </authorList>
    </citation>
    <scope>NUCLEOTIDE SEQUENCE [LARGE SCALE GENOMIC DNA]</scope>
</reference>
<dbReference type="Proteomes" id="UP000045285">
    <property type="component" value="Unassembled WGS sequence"/>
</dbReference>
<evidence type="ECO:0000313" key="1">
    <source>
        <dbReference type="EMBL" id="CDX22138.1"/>
    </source>
</evidence>
<accession>A0A090E5B6</accession>